<gene>
    <name evidence="2" type="ORF">H0H81_012709</name>
</gene>
<feature type="transmembrane region" description="Helical" evidence="1">
    <location>
        <begin position="157"/>
        <end position="179"/>
    </location>
</feature>
<feature type="transmembrane region" description="Helical" evidence="1">
    <location>
        <begin position="39"/>
        <end position="59"/>
    </location>
</feature>
<dbReference type="EMBL" id="JABCKI010000049">
    <property type="protein sequence ID" value="KAG5653499.1"/>
    <property type="molecule type" value="Genomic_DNA"/>
</dbReference>
<accession>A0A9P7GMR0</accession>
<dbReference type="AlphaFoldDB" id="A0A9P7GMR0"/>
<evidence type="ECO:0000313" key="3">
    <source>
        <dbReference type="Proteomes" id="UP000717328"/>
    </source>
</evidence>
<keyword evidence="3" id="KW-1185">Reference proteome</keyword>
<feature type="transmembrane region" description="Helical" evidence="1">
    <location>
        <begin position="224"/>
        <end position="244"/>
    </location>
</feature>
<feature type="transmembrane region" description="Helical" evidence="1">
    <location>
        <begin position="186"/>
        <end position="204"/>
    </location>
</feature>
<name>A0A9P7GMR0_9AGAR</name>
<feature type="transmembrane region" description="Helical" evidence="1">
    <location>
        <begin position="108"/>
        <end position="127"/>
    </location>
</feature>
<evidence type="ECO:0000256" key="1">
    <source>
        <dbReference type="SAM" id="Phobius"/>
    </source>
</evidence>
<keyword evidence="1" id="KW-0812">Transmembrane</keyword>
<keyword evidence="1" id="KW-0472">Membrane</keyword>
<protein>
    <submittedName>
        <fullName evidence="2">Uncharacterized protein</fullName>
    </submittedName>
</protein>
<organism evidence="2 3">
    <name type="scientific">Sphagnurus paluster</name>
    <dbReference type="NCBI Taxonomy" id="117069"/>
    <lineage>
        <taxon>Eukaryota</taxon>
        <taxon>Fungi</taxon>
        <taxon>Dikarya</taxon>
        <taxon>Basidiomycota</taxon>
        <taxon>Agaricomycotina</taxon>
        <taxon>Agaricomycetes</taxon>
        <taxon>Agaricomycetidae</taxon>
        <taxon>Agaricales</taxon>
        <taxon>Tricholomatineae</taxon>
        <taxon>Lyophyllaceae</taxon>
        <taxon>Sphagnurus</taxon>
    </lineage>
</organism>
<feature type="transmembrane region" description="Helical" evidence="1">
    <location>
        <begin position="338"/>
        <end position="359"/>
    </location>
</feature>
<comment type="caution">
    <text evidence="2">The sequence shown here is derived from an EMBL/GenBank/DDBJ whole genome shotgun (WGS) entry which is preliminary data.</text>
</comment>
<dbReference type="OrthoDB" id="6500128at2759"/>
<keyword evidence="1" id="KW-1133">Transmembrane helix</keyword>
<reference evidence="2" key="1">
    <citation type="submission" date="2021-02" db="EMBL/GenBank/DDBJ databases">
        <authorList>
            <person name="Nieuwenhuis M."/>
            <person name="Van De Peppel L.J.J."/>
        </authorList>
    </citation>
    <scope>NUCLEOTIDE SEQUENCE</scope>
    <source>
        <strain evidence="2">D49</strain>
    </source>
</reference>
<proteinExistence type="predicted"/>
<reference evidence="2" key="2">
    <citation type="submission" date="2021-10" db="EMBL/GenBank/DDBJ databases">
        <title>Phylogenomics reveals ancestral predisposition of the termite-cultivated fungus Termitomyces towards a domesticated lifestyle.</title>
        <authorList>
            <person name="Auxier B."/>
            <person name="Grum-Grzhimaylo A."/>
            <person name="Cardenas M.E."/>
            <person name="Lodge J.D."/>
            <person name="Laessoe T."/>
            <person name="Pedersen O."/>
            <person name="Smith M.E."/>
            <person name="Kuyper T.W."/>
            <person name="Franco-Molano E.A."/>
            <person name="Baroni T.J."/>
            <person name="Aanen D.K."/>
        </authorList>
    </citation>
    <scope>NUCLEOTIDE SEQUENCE</scope>
    <source>
        <strain evidence="2">D49</strain>
    </source>
</reference>
<dbReference type="Proteomes" id="UP000717328">
    <property type="component" value="Unassembled WGS sequence"/>
</dbReference>
<sequence length="363" mass="40909">MYPPSWWGMRTNLLIVNQQHESVLVAVLKGKARLFANSLAIPAYVAVLSATVLIVHLVWTSNVFKRTKSRILSTPIDSEDSEENLMQTSGIGDHIKQHGGNIIFAYKIARLVGCLTLLGLTIYSSVISEKASGSGLLGVRKKHKYTKPKRGFSNHEWLELAMCMTYMYASLLALVSASVKPRWSRVVSKHINVLLLVSFGVYFYRDVFPLATYTWSPIDISEGWALWAKVIVLGLTSIAIPLFVPRRYIPIDPQNPMAVPNPEQTASLFSLVTYSFLDPTIFLAYRIPHLSHEQLPPLADYDAAQELKAKSFPHIDPYNGSKKQHLFWGLMRVFRREYMILAIMIFIQVTANFASPIGIKNLL</sequence>
<evidence type="ECO:0000313" key="2">
    <source>
        <dbReference type="EMBL" id="KAG5653499.1"/>
    </source>
</evidence>